<proteinExistence type="predicted"/>
<feature type="compositionally biased region" description="Pro residues" evidence="1">
    <location>
        <begin position="1230"/>
        <end position="1240"/>
    </location>
</feature>
<feature type="region of interest" description="Disordered" evidence="1">
    <location>
        <begin position="1116"/>
        <end position="1240"/>
    </location>
</feature>
<feature type="compositionally biased region" description="Pro residues" evidence="1">
    <location>
        <begin position="1121"/>
        <end position="1136"/>
    </location>
</feature>
<dbReference type="PANTHER" id="PTHR30441">
    <property type="entry name" value="DUF748 DOMAIN-CONTAINING PROTEIN"/>
    <property type="match status" value="1"/>
</dbReference>
<name>A0A6P1BH25_9BRAD</name>
<dbReference type="GO" id="GO:0005886">
    <property type="term" value="C:plasma membrane"/>
    <property type="evidence" value="ECO:0007669"/>
    <property type="project" value="TreeGrafter"/>
</dbReference>
<feature type="domain" description="AsmA" evidence="2">
    <location>
        <begin position="10"/>
        <end position="124"/>
    </location>
</feature>
<evidence type="ECO:0000313" key="3">
    <source>
        <dbReference type="EMBL" id="NEU97846.1"/>
    </source>
</evidence>
<keyword evidence="4" id="KW-1185">Reference proteome</keyword>
<dbReference type="Pfam" id="PF05170">
    <property type="entry name" value="AsmA"/>
    <property type="match status" value="1"/>
</dbReference>
<evidence type="ECO:0000313" key="4">
    <source>
        <dbReference type="Proteomes" id="UP000468531"/>
    </source>
</evidence>
<accession>A0A6P1BH25</accession>
<dbReference type="RefSeq" id="WP_163155617.1">
    <property type="nucleotide sequence ID" value="NZ_VKHP01000070.1"/>
</dbReference>
<dbReference type="InterPro" id="IPR052894">
    <property type="entry name" value="AsmA-related"/>
</dbReference>
<dbReference type="InterPro" id="IPR007844">
    <property type="entry name" value="AsmA"/>
</dbReference>
<protein>
    <submittedName>
        <fullName evidence="3">AsmA family protein</fullName>
    </submittedName>
</protein>
<dbReference type="GO" id="GO:0090313">
    <property type="term" value="P:regulation of protein targeting to membrane"/>
    <property type="evidence" value="ECO:0007669"/>
    <property type="project" value="TreeGrafter"/>
</dbReference>
<sequence>MQTTLLGLAIAFILALVAALVGPYFVDWNQFRPQFEAEASKIIGTPVRVAGNLDARLLPAPSLRLKTVTVGGTNDLGKVRAANLDVEFNLSSLMRGEVRANELTINGLSLDLGLDPKGRIDWSPSSGAFNLASLAIDRLNLTGRVALHDAASRSTLELNDIAFSGDVRSLAGAVRGDGNFMFEGNRYPFRISSGQSADGSGTRLHFNIDPGQRPMSADLDGILTFEARAPRFEGTVTLAGTPGQRGGSDVPPWRIAAKVKSDYSAARLDQIEVSYGAEDRALKLAGNGDLRFGASPLLRASLTARQLDGDKFAAKDSAKDSNNGNVEPVRVLPALRAVLSGLPQSPIAAQLELASEQIMLGGRPLQDISAELQSDAKSWTVRRLEFRAPGSTRVSMSGASAQAGASNSFKTALNIESSDPDALMTWLQGRGDITYRSQKPLRLRGDVTVSPSGFSIDAMKAEIESGTVEGRVAVVHREAANGSKVEAQLKAERLDLDATAALIRSLAGPQAEWPDEALLSLDVGRAISSGQELRPLLAKIAYSPKTIVLERVKIGQSDNVTLDGSGSFDRANSTGKLTVDATAASLGRLTAVVQPFAPALAARLGVLRADAGPVRARLALDLAKGKAADRVSARATLDLDTPQLKGNTVISAAPQVAAIRTLDFDAVRRSEVTAEGKFSAGEGNALLALLGLDRVVAAGAGPTQFEGTVTGAWHAPLRLKARLWGAGLDADAEGAAEPWIKDGGSESKSSVSLRVRSADISPLLNLKSSDPAANIRLSSKLTLVGDSLTFDDLDSIVAGSRLRGRLALTLADQKSVEGEVGLDQITLAPIFAAAIGAVGRDATEPLGQGLTSAWRGKVTFEALHGLLPGGAELQPVSGTIRSDGQSLTFDGIKGKIGGGEATASIDARQGVNGLALNANVQLSGVDGSALRYRSLAMPKARASMQMTLLTQGRSASALIGALSGSGAVTLEGLNLPGLDPRAFDVAIRASDSGQATDDIRLKQIVEPALAAGGLSVASAQIPFNIRDGRIRVGATTLAANGANAIVSGGYDIPADQADIRAALASTQVGTASSRPEIQLLAIGTPDGLSRSIDIAALSSWLAVRAIDRETKRLDAIERGEPPPPPIPAAVPPPSAPAPDASNSNSAGAPSANLPVPGPDPRRVPAKPKVVAPRPPIVPPVATAPAVVPPAPIASQPQVAPLPPPIEVKPVPGAARSRPLRPPLSLTPQVANPPPRPAMQN</sequence>
<evidence type="ECO:0000259" key="2">
    <source>
        <dbReference type="Pfam" id="PF05170"/>
    </source>
</evidence>
<dbReference type="Proteomes" id="UP000468531">
    <property type="component" value="Unassembled WGS sequence"/>
</dbReference>
<organism evidence="3 4">
    <name type="scientific">Bradyrhizobium uaiense</name>
    <dbReference type="NCBI Taxonomy" id="2594946"/>
    <lineage>
        <taxon>Bacteria</taxon>
        <taxon>Pseudomonadati</taxon>
        <taxon>Pseudomonadota</taxon>
        <taxon>Alphaproteobacteria</taxon>
        <taxon>Hyphomicrobiales</taxon>
        <taxon>Nitrobacteraceae</taxon>
        <taxon>Bradyrhizobium</taxon>
    </lineage>
</organism>
<dbReference type="PANTHER" id="PTHR30441:SF4">
    <property type="entry name" value="PROTEIN ASMA"/>
    <property type="match status" value="1"/>
</dbReference>
<reference evidence="3 4" key="1">
    <citation type="journal article" date="2020" name="Arch. Microbiol.">
        <title>Bradyrhizobium uaiense sp. nov., a new highly efficient cowpea symbiont.</title>
        <authorList>
            <person name="Cabral Michel D."/>
            <person name="Azarias Guimaraes A."/>
            <person name="Martins da Costa E."/>
            <person name="Soares de Carvalho T."/>
            <person name="Balsanelli E."/>
            <person name="Willems A."/>
            <person name="Maltempi de Souza E."/>
            <person name="de Souza Moreira F.M."/>
        </authorList>
    </citation>
    <scope>NUCLEOTIDE SEQUENCE [LARGE SCALE GENOMIC DNA]</scope>
    <source>
        <strain evidence="3 4">UFLA 03-164</strain>
    </source>
</reference>
<dbReference type="InterPro" id="IPR017023">
    <property type="entry name" value="UCP034039"/>
</dbReference>
<dbReference type="AlphaFoldDB" id="A0A6P1BH25"/>
<comment type="caution">
    <text evidence="3">The sequence shown here is derived from an EMBL/GenBank/DDBJ whole genome shotgun (WGS) entry which is preliminary data.</text>
</comment>
<evidence type="ECO:0000256" key="1">
    <source>
        <dbReference type="SAM" id="MobiDB-lite"/>
    </source>
</evidence>
<gene>
    <name evidence="3" type="ORF">FNJ47_18895</name>
</gene>
<dbReference type="PIRSF" id="PIRSF034039">
    <property type="entry name" value="UCP034039"/>
    <property type="match status" value="1"/>
</dbReference>
<feature type="compositionally biased region" description="Low complexity" evidence="1">
    <location>
        <begin position="1137"/>
        <end position="1154"/>
    </location>
</feature>
<dbReference type="EMBL" id="VKHP01000070">
    <property type="protein sequence ID" value="NEU97846.1"/>
    <property type="molecule type" value="Genomic_DNA"/>
</dbReference>